<evidence type="ECO:0000256" key="16">
    <source>
        <dbReference type="RuleBase" id="RU363086"/>
    </source>
</evidence>
<keyword evidence="9 16" id="KW-0756">Sterol biosynthesis</keyword>
<accession>A0A8S9YLZ5</accession>
<dbReference type="InterPro" id="IPR029765">
    <property type="entry name" value="Mev_diP_decarb"/>
</dbReference>
<evidence type="ECO:0000256" key="7">
    <source>
        <dbReference type="ARBA" id="ARBA00022840"/>
    </source>
</evidence>
<dbReference type="GO" id="GO:0019287">
    <property type="term" value="P:isopentenyl diphosphate biosynthetic process, mevalonate pathway"/>
    <property type="evidence" value="ECO:0007669"/>
    <property type="project" value="UniProtKB-UniRule"/>
</dbReference>
<reference evidence="19" key="1">
    <citation type="submission" date="2019-07" db="EMBL/GenBank/DDBJ databases">
        <title>Annotation for the trematode Paragonimus miyazaki's.</title>
        <authorList>
            <person name="Choi Y.-J."/>
        </authorList>
    </citation>
    <scope>NUCLEOTIDE SEQUENCE</scope>
    <source>
        <strain evidence="19">Japan</strain>
    </source>
</reference>
<dbReference type="GO" id="GO:0005524">
    <property type="term" value="F:ATP binding"/>
    <property type="evidence" value="ECO:0007669"/>
    <property type="project" value="UniProtKB-UniRule"/>
</dbReference>
<organism evidence="19 20">
    <name type="scientific">Paragonimus skrjabini miyazakii</name>
    <dbReference type="NCBI Taxonomy" id="59628"/>
    <lineage>
        <taxon>Eukaryota</taxon>
        <taxon>Metazoa</taxon>
        <taxon>Spiralia</taxon>
        <taxon>Lophotrochozoa</taxon>
        <taxon>Platyhelminthes</taxon>
        <taxon>Trematoda</taxon>
        <taxon>Digenea</taxon>
        <taxon>Plagiorchiida</taxon>
        <taxon>Troglotremata</taxon>
        <taxon>Troglotrematidae</taxon>
        <taxon>Paragonimus</taxon>
    </lineage>
</organism>
<dbReference type="PANTHER" id="PTHR10977">
    <property type="entry name" value="DIPHOSPHOMEVALONATE DECARBOXYLASE"/>
    <property type="match status" value="1"/>
</dbReference>
<keyword evidence="7 15" id="KW-0067">ATP-binding</keyword>
<protein>
    <recommendedName>
        <fullName evidence="4 15">Diphosphomevalonate decarboxylase</fullName>
        <ecNumber evidence="3 15">4.1.1.33</ecNumber>
    </recommendedName>
</protein>
<evidence type="ECO:0000256" key="13">
    <source>
        <dbReference type="ARBA" id="ARBA00023239"/>
    </source>
</evidence>
<dbReference type="EMBL" id="JTDE01007806">
    <property type="protein sequence ID" value="KAF7237283.1"/>
    <property type="molecule type" value="Genomic_DNA"/>
</dbReference>
<dbReference type="InterPro" id="IPR014721">
    <property type="entry name" value="Ribsml_uS5_D2-typ_fold_subgr"/>
</dbReference>
<proteinExistence type="inferred from homology"/>
<dbReference type="Pfam" id="PF18376">
    <property type="entry name" value="MDD_C"/>
    <property type="match status" value="1"/>
</dbReference>
<feature type="domain" description="Mvd1 C-terminal" evidence="17">
    <location>
        <begin position="184"/>
        <end position="266"/>
    </location>
</feature>
<dbReference type="InterPro" id="IPR053859">
    <property type="entry name" value="MVD-like_N"/>
</dbReference>
<dbReference type="EC" id="4.1.1.33" evidence="3 15"/>
<evidence type="ECO:0000256" key="15">
    <source>
        <dbReference type="PIRNR" id="PIRNR015950"/>
    </source>
</evidence>
<comment type="similarity">
    <text evidence="2 15 16">Belongs to the diphosphomevalonate decarboxylase family.</text>
</comment>
<evidence type="ECO:0000256" key="4">
    <source>
        <dbReference type="ARBA" id="ARBA00019335"/>
    </source>
</evidence>
<dbReference type="PANTHER" id="PTHR10977:SF3">
    <property type="entry name" value="DIPHOSPHOMEVALONATE DECARBOXYLASE"/>
    <property type="match status" value="1"/>
</dbReference>
<evidence type="ECO:0000256" key="6">
    <source>
        <dbReference type="ARBA" id="ARBA00022741"/>
    </source>
</evidence>
<evidence type="ECO:0000259" key="18">
    <source>
        <dbReference type="Pfam" id="PF22700"/>
    </source>
</evidence>
<comment type="catalytic activity">
    <reaction evidence="14 15 16">
        <text>(R)-5-diphosphomevalonate + ATP = isopentenyl diphosphate + ADP + phosphate + CO2</text>
        <dbReference type="Rhea" id="RHEA:23732"/>
        <dbReference type="ChEBI" id="CHEBI:16526"/>
        <dbReference type="ChEBI" id="CHEBI:30616"/>
        <dbReference type="ChEBI" id="CHEBI:43474"/>
        <dbReference type="ChEBI" id="CHEBI:57557"/>
        <dbReference type="ChEBI" id="CHEBI:128769"/>
        <dbReference type="ChEBI" id="CHEBI:456216"/>
        <dbReference type="EC" id="4.1.1.33"/>
    </reaction>
</comment>
<comment type="function">
    <text evidence="1 16">Catalyzes the ATP dependent decarboxylation of (R)-5-diphosphomevalonate to form isopentenyl diphosphate (IPP). Functions in the mevalonate (MVA) pathway leading to isopentenyl diphosphate (IPP), a key precursor for the biosynthesis of isoprenoids and sterol synthesis.</text>
</comment>
<dbReference type="GO" id="GO:0004163">
    <property type="term" value="F:diphosphomevalonate decarboxylase activity"/>
    <property type="evidence" value="ECO:0007669"/>
    <property type="project" value="UniProtKB-UniRule"/>
</dbReference>
<gene>
    <name evidence="19" type="ORF">EG68_11395</name>
</gene>
<keyword evidence="11 16" id="KW-1207">Sterol metabolism</keyword>
<name>A0A8S9YLZ5_9TREM</name>
<dbReference type="InterPro" id="IPR041431">
    <property type="entry name" value="Mvd1_C"/>
</dbReference>
<evidence type="ECO:0000256" key="8">
    <source>
        <dbReference type="ARBA" id="ARBA00022955"/>
    </source>
</evidence>
<keyword evidence="16" id="KW-0153">Cholesterol metabolism</keyword>
<keyword evidence="12 16" id="KW-0753">Steroid metabolism</keyword>
<dbReference type="InterPro" id="IPR036554">
    <property type="entry name" value="GHMP_kinase_C_sf"/>
</dbReference>
<dbReference type="AlphaFoldDB" id="A0A8S9YLZ5"/>
<dbReference type="GO" id="GO:0005829">
    <property type="term" value="C:cytosol"/>
    <property type="evidence" value="ECO:0007669"/>
    <property type="project" value="InterPro"/>
</dbReference>
<dbReference type="Gene3D" id="3.30.230.10">
    <property type="match status" value="1"/>
</dbReference>
<dbReference type="SUPFAM" id="SSF55060">
    <property type="entry name" value="GHMP Kinase, C-terminal domain"/>
    <property type="match status" value="1"/>
</dbReference>
<evidence type="ECO:0000256" key="1">
    <source>
        <dbReference type="ARBA" id="ARBA00003812"/>
    </source>
</evidence>
<dbReference type="InterPro" id="IPR005935">
    <property type="entry name" value="Mev_decarb"/>
</dbReference>
<keyword evidence="10 15" id="KW-0443">Lipid metabolism</keyword>
<evidence type="ECO:0000313" key="19">
    <source>
        <dbReference type="EMBL" id="KAF7237283.1"/>
    </source>
</evidence>
<evidence type="ECO:0000256" key="11">
    <source>
        <dbReference type="ARBA" id="ARBA00023166"/>
    </source>
</evidence>
<keyword evidence="13 15" id="KW-0456">Lyase</keyword>
<dbReference type="PIRSF" id="PIRSF015950">
    <property type="entry name" value="Mev_P_decrbx"/>
    <property type="match status" value="1"/>
</dbReference>
<evidence type="ECO:0000256" key="2">
    <source>
        <dbReference type="ARBA" id="ARBA00008831"/>
    </source>
</evidence>
<keyword evidence="6 15" id="KW-0547">Nucleotide-binding</keyword>
<keyword evidence="8 16" id="KW-0752">Steroid biosynthesis</keyword>
<evidence type="ECO:0000256" key="10">
    <source>
        <dbReference type="ARBA" id="ARBA00023098"/>
    </source>
</evidence>
<dbReference type="InterPro" id="IPR020568">
    <property type="entry name" value="Ribosomal_Su5_D2-typ_SF"/>
</dbReference>
<evidence type="ECO:0000259" key="17">
    <source>
        <dbReference type="Pfam" id="PF18376"/>
    </source>
</evidence>
<sequence>MDVLVTAPTNIAIVKYWGKSDELNIQPINSSISITLNQRQLLTTTRITTGPSLTRCSFILNGKLQDKLPGRMKDVIIVAQLRARLLRPSPIHRYVCIESVNNFPTAAGLASSASGIAALAFGLAKLYGLSDDLPGLARRGSGSASRSLAGGFVRWCATGSNPPVQGNSSVIELYPASYWPTLRVLICVTNEGSKSLGSTQAMEQTVSTSLLYQLGRVQSARINEERLLDALRKRDFPTLAEVAMRESDQLHAVCLDTWPPCLFLNAVAYTYDAGPNAVLLAEEADVPFILRLLVFCFGSTESTPIKSDCSILTSTELGQPTKTLSFSGIQYDSFSGLMDAHLLTSLPRYEGGILQIISTQVGDGPQLIRSSFSVDQYEELN</sequence>
<dbReference type="OrthoDB" id="10253702at2759"/>
<evidence type="ECO:0000256" key="14">
    <source>
        <dbReference type="ARBA" id="ARBA00048154"/>
    </source>
</evidence>
<dbReference type="Proteomes" id="UP000822476">
    <property type="component" value="Unassembled WGS sequence"/>
</dbReference>
<dbReference type="NCBIfam" id="TIGR01240">
    <property type="entry name" value="mevDPdecarb"/>
    <property type="match status" value="1"/>
</dbReference>
<dbReference type="Gene3D" id="3.30.70.890">
    <property type="entry name" value="GHMP kinase, C-terminal domain"/>
    <property type="match status" value="2"/>
</dbReference>
<comment type="caution">
    <text evidence="19">The sequence shown here is derived from an EMBL/GenBank/DDBJ whole genome shotgun (WGS) entry which is preliminary data.</text>
</comment>
<dbReference type="GO" id="GO:0006695">
    <property type="term" value="P:cholesterol biosynthetic process"/>
    <property type="evidence" value="ECO:0007669"/>
    <property type="project" value="UniProtKB-KW"/>
</dbReference>
<evidence type="ECO:0000256" key="5">
    <source>
        <dbReference type="ARBA" id="ARBA00022516"/>
    </source>
</evidence>
<keyword evidence="5 16" id="KW-0444">Lipid biosynthesis</keyword>
<evidence type="ECO:0000313" key="20">
    <source>
        <dbReference type="Proteomes" id="UP000822476"/>
    </source>
</evidence>
<evidence type="ECO:0000256" key="12">
    <source>
        <dbReference type="ARBA" id="ARBA00023221"/>
    </source>
</evidence>
<keyword evidence="16" id="KW-0152">Cholesterol biosynthesis</keyword>
<dbReference type="SUPFAM" id="SSF54211">
    <property type="entry name" value="Ribosomal protein S5 domain 2-like"/>
    <property type="match status" value="1"/>
</dbReference>
<dbReference type="Pfam" id="PF22700">
    <property type="entry name" value="MVD-like_N"/>
    <property type="match status" value="1"/>
</dbReference>
<keyword evidence="20" id="KW-1185">Reference proteome</keyword>
<evidence type="ECO:0000256" key="9">
    <source>
        <dbReference type="ARBA" id="ARBA00023011"/>
    </source>
</evidence>
<feature type="domain" description="Diphosphomevalonate decarboxylase-like N-terminal" evidence="18">
    <location>
        <begin position="7"/>
        <end position="158"/>
    </location>
</feature>
<comment type="pathway">
    <text evidence="16">Steroid biosynthesis; cholesterol biosynthesis.</text>
</comment>
<evidence type="ECO:0000256" key="3">
    <source>
        <dbReference type="ARBA" id="ARBA00012296"/>
    </source>
</evidence>